<sequence>MGLSHNNLGGPKPPQILGFPSMSISLDLSSNNLTSDFLVAVEQIKHLSEFHVSQNRLFGLLPNKLGNCVSLEKLFLDGNLFEGPIPLSLSSLKYSIFLSMILRE</sequence>
<keyword evidence="2" id="KW-0732">Signal</keyword>
<comment type="caution">
    <text evidence="4">The sequence shown here is derived from an EMBL/GenBank/DDBJ whole genome shotgun (WGS) entry which is preliminary data.</text>
</comment>
<keyword evidence="5" id="KW-1185">Reference proteome</keyword>
<reference evidence="4 5" key="1">
    <citation type="submission" date="2023-03" db="EMBL/GenBank/DDBJ databases">
        <title>WGS of Gossypium arboreum.</title>
        <authorList>
            <person name="Yu D."/>
        </authorList>
    </citation>
    <scope>NUCLEOTIDE SEQUENCE [LARGE SCALE GENOMIC DNA]</scope>
    <source>
        <tissue evidence="4">Leaf</tissue>
    </source>
</reference>
<keyword evidence="3" id="KW-0675">Receptor</keyword>
<dbReference type="EMBL" id="JARKNE010000010">
    <property type="protein sequence ID" value="KAK5794298.1"/>
    <property type="molecule type" value="Genomic_DNA"/>
</dbReference>
<dbReference type="Gene3D" id="3.80.10.10">
    <property type="entry name" value="Ribonuclease Inhibitor"/>
    <property type="match status" value="1"/>
</dbReference>
<evidence type="ECO:0000313" key="4">
    <source>
        <dbReference type="EMBL" id="KAK5794298.1"/>
    </source>
</evidence>
<protein>
    <submittedName>
        <fullName evidence="4">Uncharacterized protein</fullName>
    </submittedName>
</protein>
<proteinExistence type="predicted"/>
<dbReference type="SUPFAM" id="SSF52058">
    <property type="entry name" value="L domain-like"/>
    <property type="match status" value="1"/>
</dbReference>
<evidence type="ECO:0000256" key="2">
    <source>
        <dbReference type="ARBA" id="ARBA00022729"/>
    </source>
</evidence>
<accession>A0ABR0NK31</accession>
<name>A0ABR0NK31_GOSAR</name>
<dbReference type="InterPro" id="IPR001611">
    <property type="entry name" value="Leu-rich_rpt"/>
</dbReference>
<dbReference type="InterPro" id="IPR051716">
    <property type="entry name" value="Plant_RL_S/T_kinase"/>
</dbReference>
<evidence type="ECO:0000256" key="3">
    <source>
        <dbReference type="ARBA" id="ARBA00023170"/>
    </source>
</evidence>
<dbReference type="PANTHER" id="PTHR48053:SF37">
    <property type="entry name" value="LEUCINE-RICH REPEAT PROTEIN KINASE FAMILY PROTEIN"/>
    <property type="match status" value="1"/>
</dbReference>
<gene>
    <name evidence="4" type="ORF">PVK06_035518</name>
</gene>
<evidence type="ECO:0000313" key="5">
    <source>
        <dbReference type="Proteomes" id="UP001358586"/>
    </source>
</evidence>
<dbReference type="Pfam" id="PF00560">
    <property type="entry name" value="LRR_1"/>
    <property type="match status" value="2"/>
</dbReference>
<dbReference type="Proteomes" id="UP001358586">
    <property type="component" value="Chromosome 10"/>
</dbReference>
<dbReference type="PANTHER" id="PTHR48053">
    <property type="entry name" value="LEUCINE RICH REPEAT FAMILY PROTEIN, EXPRESSED"/>
    <property type="match status" value="1"/>
</dbReference>
<dbReference type="InterPro" id="IPR032675">
    <property type="entry name" value="LRR_dom_sf"/>
</dbReference>
<comment type="subcellular location">
    <subcellularLocation>
        <location evidence="1">Membrane</location>
        <topology evidence="1">Single-pass type I membrane protein</topology>
    </subcellularLocation>
</comment>
<organism evidence="4 5">
    <name type="scientific">Gossypium arboreum</name>
    <name type="common">Tree cotton</name>
    <name type="synonym">Gossypium nanking</name>
    <dbReference type="NCBI Taxonomy" id="29729"/>
    <lineage>
        <taxon>Eukaryota</taxon>
        <taxon>Viridiplantae</taxon>
        <taxon>Streptophyta</taxon>
        <taxon>Embryophyta</taxon>
        <taxon>Tracheophyta</taxon>
        <taxon>Spermatophyta</taxon>
        <taxon>Magnoliopsida</taxon>
        <taxon>eudicotyledons</taxon>
        <taxon>Gunneridae</taxon>
        <taxon>Pentapetalae</taxon>
        <taxon>rosids</taxon>
        <taxon>malvids</taxon>
        <taxon>Malvales</taxon>
        <taxon>Malvaceae</taxon>
        <taxon>Malvoideae</taxon>
        <taxon>Gossypium</taxon>
    </lineage>
</organism>
<evidence type="ECO:0000256" key="1">
    <source>
        <dbReference type="ARBA" id="ARBA00004479"/>
    </source>
</evidence>